<dbReference type="RefSeq" id="WP_144816683.1">
    <property type="nucleotide sequence ID" value="NZ_VLKP01000013.1"/>
</dbReference>
<dbReference type="EMBL" id="VLKP01000013">
    <property type="protein sequence ID" value="TWI07273.1"/>
    <property type="molecule type" value="Genomic_DNA"/>
</dbReference>
<organism evidence="1 2">
    <name type="scientific">Aerolutibacter ruishenii</name>
    <dbReference type="NCBI Taxonomy" id="686800"/>
    <lineage>
        <taxon>Bacteria</taxon>
        <taxon>Pseudomonadati</taxon>
        <taxon>Pseudomonadota</taxon>
        <taxon>Gammaproteobacteria</taxon>
        <taxon>Lysobacterales</taxon>
        <taxon>Lysobacteraceae</taxon>
        <taxon>Aerolutibacter</taxon>
    </lineage>
</organism>
<evidence type="ECO:0008006" key="3">
    <source>
        <dbReference type="Google" id="ProtNLM"/>
    </source>
</evidence>
<dbReference type="Gene3D" id="3.40.50.1820">
    <property type="entry name" value="alpha/beta hydrolase"/>
    <property type="match status" value="1"/>
</dbReference>
<dbReference type="AlphaFoldDB" id="A0A562LI48"/>
<evidence type="ECO:0000313" key="1">
    <source>
        <dbReference type="EMBL" id="TWI07273.1"/>
    </source>
</evidence>
<comment type="caution">
    <text evidence="1">The sequence shown here is derived from an EMBL/GenBank/DDBJ whole genome shotgun (WGS) entry which is preliminary data.</text>
</comment>
<name>A0A562LI48_9GAMM</name>
<dbReference type="InterPro" id="IPR029058">
    <property type="entry name" value="AB_hydrolase_fold"/>
</dbReference>
<dbReference type="Proteomes" id="UP000316471">
    <property type="component" value="Unassembled WGS sequence"/>
</dbReference>
<protein>
    <recommendedName>
        <fullName evidence="3">Alpha/beta hydrolase family protein</fullName>
    </recommendedName>
</protein>
<reference evidence="1 2" key="1">
    <citation type="journal article" date="2015" name="Stand. Genomic Sci.">
        <title>Genomic Encyclopedia of Bacterial and Archaeal Type Strains, Phase III: the genomes of soil and plant-associated and newly described type strains.</title>
        <authorList>
            <person name="Whitman W.B."/>
            <person name="Woyke T."/>
            <person name="Klenk H.P."/>
            <person name="Zhou Y."/>
            <person name="Lilburn T.G."/>
            <person name="Beck B.J."/>
            <person name="De Vos P."/>
            <person name="Vandamme P."/>
            <person name="Eisen J.A."/>
            <person name="Garrity G."/>
            <person name="Hugenholtz P."/>
            <person name="Kyrpides N.C."/>
        </authorList>
    </citation>
    <scope>NUCLEOTIDE SEQUENCE [LARGE SCALE GENOMIC DNA]</scope>
    <source>
        <strain evidence="1 2">CGMCC 1.10136</strain>
    </source>
</reference>
<proteinExistence type="predicted"/>
<keyword evidence="2" id="KW-1185">Reference proteome</keyword>
<dbReference type="OrthoDB" id="249225at2"/>
<gene>
    <name evidence="1" type="ORF">IP93_02793</name>
</gene>
<accession>A0A562LI48</accession>
<evidence type="ECO:0000313" key="2">
    <source>
        <dbReference type="Proteomes" id="UP000316471"/>
    </source>
</evidence>
<dbReference type="SUPFAM" id="SSF53474">
    <property type="entry name" value="alpha/beta-Hydrolases"/>
    <property type="match status" value="1"/>
</dbReference>
<sequence length="270" mass="29976">MTQSKIIQFGPNGRLVGVLSGSQDVISPMTLVLPSAGLLPRTGPFRLHVDLANRLATSGIRTFRFDVPGVGEAPRIDNVDAKDAILAAIEHLATHHGCKIFAVGGLCSAADLAWTAAIEDERVVAMLMLDGICFRGPWFYWAKLTKTLGMIPHDGIGMLRRWALRVKNQSGNPDDDRDWPSLEVARRQFSGVMDRGVHSLWIYTGGHKNTFRHSRQFRWVFGASCSDPRVTLQHWPDCDHLFYAGVYRRRLVDTVEAWLASIPETGSGLT</sequence>